<keyword evidence="2" id="KW-0812">Transmembrane</keyword>
<organism evidence="3 4">
    <name type="scientific">Trichinella britovi</name>
    <name type="common">Parasitic roundworm</name>
    <dbReference type="NCBI Taxonomy" id="45882"/>
    <lineage>
        <taxon>Eukaryota</taxon>
        <taxon>Metazoa</taxon>
        <taxon>Ecdysozoa</taxon>
        <taxon>Nematoda</taxon>
        <taxon>Enoplea</taxon>
        <taxon>Dorylaimia</taxon>
        <taxon>Trichinellida</taxon>
        <taxon>Trichinellidae</taxon>
        <taxon>Trichinella</taxon>
    </lineage>
</organism>
<evidence type="ECO:0000313" key="4">
    <source>
        <dbReference type="Proteomes" id="UP000054653"/>
    </source>
</evidence>
<feature type="transmembrane region" description="Helical" evidence="2">
    <location>
        <begin position="241"/>
        <end position="261"/>
    </location>
</feature>
<protein>
    <submittedName>
        <fullName evidence="3">Uncharacterized protein</fullName>
    </submittedName>
</protein>
<accession>A0A0V1DB31</accession>
<sequence length="359" mass="39096">MIKDEIFRIYDFEFFSNKSNSFKWKESRLKKWKEGFTIVLASKPGANYGKDKKHLQACETDRFQKRTNLYDISIIGEAANFNVKASQEFPKKHVHELLELHSKSHSNGDLKELSGLCTDNGLTVWIQKIIHLIPQQQHHQECKNHDPDREYDPDYEQRSNARRGVHIYYSSTAFSTSSAPPASISGGGGGGSDWSSGFISIGSSTGGSAGISAGGSIGSSRGSSGGCFGGCISEPSSGGCFTGFFAALLAAVLATFFANFLPSFKIPSSSSSLLTNSELFSASLSRLLFRTAGLRVFAFFLASVSVISGTSSKISCKMFTFAISFISLNVESKLFIAIRNKNEKENVDCTSYSVDEKAN</sequence>
<proteinExistence type="predicted"/>
<feature type="compositionally biased region" description="Basic and acidic residues" evidence="1">
    <location>
        <begin position="138"/>
        <end position="156"/>
    </location>
</feature>
<evidence type="ECO:0000256" key="1">
    <source>
        <dbReference type="SAM" id="MobiDB-lite"/>
    </source>
</evidence>
<keyword evidence="4" id="KW-1185">Reference proteome</keyword>
<keyword evidence="2" id="KW-1133">Transmembrane helix</keyword>
<feature type="transmembrane region" description="Helical" evidence="2">
    <location>
        <begin position="287"/>
        <end position="307"/>
    </location>
</feature>
<comment type="caution">
    <text evidence="3">The sequence shown here is derived from an EMBL/GenBank/DDBJ whole genome shotgun (WGS) entry which is preliminary data.</text>
</comment>
<gene>
    <name evidence="3" type="ORF">T03_4058</name>
</gene>
<dbReference type="EMBL" id="JYDI01000020">
    <property type="protein sequence ID" value="KRY58584.1"/>
    <property type="molecule type" value="Genomic_DNA"/>
</dbReference>
<evidence type="ECO:0000313" key="3">
    <source>
        <dbReference type="EMBL" id="KRY58584.1"/>
    </source>
</evidence>
<dbReference type="Proteomes" id="UP000054653">
    <property type="component" value="Unassembled WGS sequence"/>
</dbReference>
<reference evidence="3 4" key="1">
    <citation type="submission" date="2015-01" db="EMBL/GenBank/DDBJ databases">
        <title>Evolution of Trichinella species and genotypes.</title>
        <authorList>
            <person name="Korhonen P.K."/>
            <person name="Edoardo P."/>
            <person name="Giuseppe L.R."/>
            <person name="Gasser R.B."/>
        </authorList>
    </citation>
    <scope>NUCLEOTIDE SEQUENCE [LARGE SCALE GENOMIC DNA]</scope>
    <source>
        <strain evidence="3">ISS120</strain>
    </source>
</reference>
<keyword evidence="2" id="KW-0472">Membrane</keyword>
<evidence type="ECO:0000256" key="2">
    <source>
        <dbReference type="SAM" id="Phobius"/>
    </source>
</evidence>
<name>A0A0V1DB31_TRIBR</name>
<dbReference type="AlphaFoldDB" id="A0A0V1DB31"/>
<feature type="region of interest" description="Disordered" evidence="1">
    <location>
        <begin position="137"/>
        <end position="156"/>
    </location>
</feature>